<name>A0A0W8FQ55_9ZZZZ</name>
<proteinExistence type="predicted"/>
<dbReference type="AlphaFoldDB" id="A0A0W8FQ55"/>
<gene>
    <name evidence="1" type="ORF">ASZ90_007280</name>
</gene>
<accession>A0A0W8FQ55</accession>
<evidence type="ECO:0000313" key="1">
    <source>
        <dbReference type="EMBL" id="KUG22937.1"/>
    </source>
</evidence>
<comment type="caution">
    <text evidence="1">The sequence shown here is derived from an EMBL/GenBank/DDBJ whole genome shotgun (WGS) entry which is preliminary data.</text>
</comment>
<dbReference type="EMBL" id="LNQE01000931">
    <property type="protein sequence ID" value="KUG22937.1"/>
    <property type="molecule type" value="Genomic_DNA"/>
</dbReference>
<organism evidence="1">
    <name type="scientific">hydrocarbon metagenome</name>
    <dbReference type="NCBI Taxonomy" id="938273"/>
    <lineage>
        <taxon>unclassified sequences</taxon>
        <taxon>metagenomes</taxon>
        <taxon>ecological metagenomes</taxon>
    </lineage>
</organism>
<protein>
    <submittedName>
        <fullName evidence="1">Uncharacterized protein</fullName>
    </submittedName>
</protein>
<sequence>MQIAGKKISPKKIDKLVNKMAKIAMPSMKIKIAEDLNSLCLSEKDACTVTYSFHFSGTGKDIREIIAGKKELFLYK</sequence>
<reference evidence="1" key="1">
    <citation type="journal article" date="2015" name="Proc. Natl. Acad. Sci. U.S.A.">
        <title>Networks of energetic and metabolic interactions define dynamics in microbial communities.</title>
        <authorList>
            <person name="Embree M."/>
            <person name="Liu J.K."/>
            <person name="Al-Bassam M.M."/>
            <person name="Zengler K."/>
        </authorList>
    </citation>
    <scope>NUCLEOTIDE SEQUENCE</scope>
</reference>